<dbReference type="GO" id="GO:0017000">
    <property type="term" value="P:antibiotic biosynthetic process"/>
    <property type="evidence" value="ECO:0007669"/>
    <property type="project" value="UniProtKB-KW"/>
</dbReference>
<organism evidence="5 6">
    <name type="scientific">Burkholderia singularis</name>
    <dbReference type="NCBI Taxonomy" id="1503053"/>
    <lineage>
        <taxon>Bacteria</taxon>
        <taxon>Pseudomonadati</taxon>
        <taxon>Pseudomonadota</taxon>
        <taxon>Betaproteobacteria</taxon>
        <taxon>Burkholderiales</taxon>
        <taxon>Burkholderiaceae</taxon>
        <taxon>Burkholderia</taxon>
        <taxon>pseudomallei group</taxon>
    </lineage>
</organism>
<evidence type="ECO:0000256" key="2">
    <source>
        <dbReference type="ARBA" id="ARBA00023002"/>
    </source>
</evidence>
<dbReference type="GO" id="GO:0016706">
    <property type="term" value="F:2-oxoglutarate-dependent dioxygenase activity"/>
    <property type="evidence" value="ECO:0007669"/>
    <property type="project" value="UniProtKB-ARBA"/>
</dbReference>
<accession>A0A103E5M7</accession>
<comment type="caution">
    <text evidence="5">The sequence shown here is derived from an EMBL/GenBank/DDBJ whole genome shotgun (WGS) entry which is preliminary data.</text>
</comment>
<evidence type="ECO:0000313" key="5">
    <source>
        <dbReference type="EMBL" id="KVE28501.1"/>
    </source>
</evidence>
<dbReference type="InterPro" id="IPR042098">
    <property type="entry name" value="TauD-like_sf"/>
</dbReference>
<dbReference type="InterPro" id="IPR003819">
    <property type="entry name" value="TauD/TfdA-like"/>
</dbReference>
<evidence type="ECO:0000256" key="3">
    <source>
        <dbReference type="ARBA" id="ARBA00023194"/>
    </source>
</evidence>
<dbReference type="Pfam" id="PF02668">
    <property type="entry name" value="TauD"/>
    <property type="match status" value="1"/>
</dbReference>
<name>A0A103E5M7_9BURK</name>
<dbReference type="RefSeq" id="WP_059514580.1">
    <property type="nucleotide sequence ID" value="NZ_LOWA01000018.1"/>
</dbReference>
<sequence>MRFLTEIRESRGAGTGERLRAALTGHKVVVVRRASHAGNGAFYQKLAGEIGDFHFRDEDPVTGRLDRTGWLDIRYDATLAATAQYRYGNGRMPLHVDGAYSDVAFDVFFLCCETRARFGGATFAVDGSLVTDYLAACDPALLRSLCEVDVRFTKGERTVTRRVIDYDGAGAVLNWSSTRVAPDNPAPVIDMCARFAAFCEQRLVDGGLVTPIPLMAGDAVFMHNRRVLHGRYAFWGQRCLLKGVLSLTAPVGGEVLL</sequence>
<protein>
    <recommendedName>
        <fullName evidence="4">TauD/TfdA-like domain-containing protein</fullName>
    </recommendedName>
</protein>
<proteinExistence type="predicted"/>
<evidence type="ECO:0000256" key="1">
    <source>
        <dbReference type="ARBA" id="ARBA00001954"/>
    </source>
</evidence>
<dbReference type="OrthoDB" id="979809at2"/>
<evidence type="ECO:0000313" key="6">
    <source>
        <dbReference type="Proteomes" id="UP000062788"/>
    </source>
</evidence>
<dbReference type="AlphaFoldDB" id="A0A103E5M7"/>
<dbReference type="SUPFAM" id="SSF51197">
    <property type="entry name" value="Clavaminate synthase-like"/>
    <property type="match status" value="1"/>
</dbReference>
<dbReference type="PANTHER" id="PTHR10696">
    <property type="entry name" value="GAMMA-BUTYROBETAINE HYDROXYLASE-RELATED"/>
    <property type="match status" value="1"/>
</dbReference>
<dbReference type="Gene3D" id="3.60.130.10">
    <property type="entry name" value="Clavaminate synthase-like"/>
    <property type="match status" value="1"/>
</dbReference>
<keyword evidence="2" id="KW-0560">Oxidoreductase</keyword>
<dbReference type="EMBL" id="LOWA01000018">
    <property type="protein sequence ID" value="KVE28501.1"/>
    <property type="molecule type" value="Genomic_DNA"/>
</dbReference>
<dbReference type="Proteomes" id="UP000062788">
    <property type="component" value="Unassembled WGS sequence"/>
</dbReference>
<gene>
    <name evidence="5" type="ORF">WS67_07060</name>
</gene>
<comment type="cofactor">
    <cofactor evidence="1">
        <name>Fe(2+)</name>
        <dbReference type="ChEBI" id="CHEBI:29033"/>
    </cofactor>
</comment>
<feature type="domain" description="TauD/TfdA-like" evidence="4">
    <location>
        <begin position="15"/>
        <end position="242"/>
    </location>
</feature>
<evidence type="ECO:0000259" key="4">
    <source>
        <dbReference type="Pfam" id="PF02668"/>
    </source>
</evidence>
<keyword evidence="3" id="KW-0045">Antibiotic biosynthesis</keyword>
<reference evidence="5 6" key="1">
    <citation type="submission" date="2015-11" db="EMBL/GenBank/DDBJ databases">
        <title>Expanding the genomic diversity of Burkholderia species for the development of highly accurate diagnostics.</title>
        <authorList>
            <person name="Sahl J."/>
            <person name="Keim P."/>
            <person name="Wagner D."/>
        </authorList>
    </citation>
    <scope>NUCLEOTIDE SEQUENCE [LARGE SCALE GENOMIC DNA]</scope>
    <source>
        <strain evidence="5 6">TSV85</strain>
    </source>
</reference>
<dbReference type="PANTHER" id="PTHR10696:SF56">
    <property type="entry name" value="TAUD_TFDA-LIKE DOMAIN-CONTAINING PROTEIN"/>
    <property type="match status" value="1"/>
</dbReference>
<keyword evidence="6" id="KW-1185">Reference proteome</keyword>
<dbReference type="InterPro" id="IPR050411">
    <property type="entry name" value="AlphaKG_dependent_hydroxylases"/>
</dbReference>